<keyword evidence="8" id="KW-0418">Kinase</keyword>
<dbReference type="GO" id="GO:0004674">
    <property type="term" value="F:protein serine/threonine kinase activity"/>
    <property type="evidence" value="ECO:0007669"/>
    <property type="project" value="UniProtKB-KW"/>
</dbReference>
<keyword evidence="3" id="KW-0723">Serine/threonine-protein kinase</keyword>
<protein>
    <recommendedName>
        <fullName evidence="2">non-specific serine/threonine protein kinase</fullName>
        <ecNumber evidence="2">2.7.11.1</ecNumber>
    </recommendedName>
</protein>
<accession>A0A8D0BAY7</accession>
<dbReference type="Gene3D" id="3.30.200.20">
    <property type="entry name" value="Phosphorylase Kinase, domain 1"/>
    <property type="match status" value="1"/>
</dbReference>
<dbReference type="PROSITE" id="PS50011">
    <property type="entry name" value="PROTEIN_KINASE_DOM"/>
    <property type="match status" value="1"/>
</dbReference>
<evidence type="ECO:0000259" key="17">
    <source>
        <dbReference type="PROSITE" id="PS50011"/>
    </source>
</evidence>
<evidence type="ECO:0000256" key="12">
    <source>
        <dbReference type="ARBA" id="ARBA00047899"/>
    </source>
</evidence>
<feature type="binding site" evidence="14">
    <location>
        <position position="134"/>
    </location>
    <ligand>
        <name>ATP</name>
        <dbReference type="ChEBI" id="CHEBI:30616"/>
    </ligand>
</feature>
<dbReference type="PROSITE" id="PS00109">
    <property type="entry name" value="PROTEIN_KINASE_TYR"/>
    <property type="match status" value="1"/>
</dbReference>
<feature type="compositionally biased region" description="Polar residues" evidence="15">
    <location>
        <begin position="782"/>
        <end position="802"/>
    </location>
</feature>
<keyword evidence="10 16" id="KW-1133">Transmembrane helix</keyword>
<dbReference type="GO" id="GO:0005737">
    <property type="term" value="C:cytoplasm"/>
    <property type="evidence" value="ECO:0007669"/>
    <property type="project" value="UniProtKB-ARBA"/>
</dbReference>
<feature type="compositionally biased region" description="Polar residues" evidence="15">
    <location>
        <begin position="618"/>
        <end position="632"/>
    </location>
</feature>
<keyword evidence="6 16" id="KW-0812">Transmembrane</keyword>
<keyword evidence="19" id="KW-1185">Reference proteome</keyword>
<feature type="compositionally biased region" description="Gly residues" evidence="15">
    <location>
        <begin position="397"/>
        <end position="407"/>
    </location>
</feature>
<proteinExistence type="predicted"/>
<dbReference type="Gene3D" id="1.10.510.10">
    <property type="entry name" value="Transferase(Phosphotransferase) domain 1"/>
    <property type="match status" value="1"/>
</dbReference>
<feature type="compositionally biased region" description="Polar residues" evidence="15">
    <location>
        <begin position="938"/>
        <end position="948"/>
    </location>
</feature>
<keyword evidence="7 14" id="KW-0547">Nucleotide-binding</keyword>
<keyword evidence="5" id="KW-0808">Transferase</keyword>
<evidence type="ECO:0000256" key="14">
    <source>
        <dbReference type="PROSITE-ProRule" id="PRU10141"/>
    </source>
</evidence>
<dbReference type="PRINTS" id="PR00109">
    <property type="entry name" value="TYRKINASE"/>
</dbReference>
<comment type="subcellular location">
    <subcellularLocation>
        <location evidence="1">Membrane</location>
        <topology evidence="1">Single-pass membrane protein</topology>
    </subcellularLocation>
</comment>
<feature type="compositionally biased region" description="Basic and acidic residues" evidence="15">
    <location>
        <begin position="910"/>
        <end position="937"/>
    </location>
</feature>
<dbReference type="FunFam" id="1.10.510.10:FF:000347">
    <property type="entry name" value="Apoptosis associated tyrosine kinase"/>
    <property type="match status" value="1"/>
</dbReference>
<feature type="compositionally biased region" description="Acidic residues" evidence="15">
    <location>
        <begin position="1131"/>
        <end position="1147"/>
    </location>
</feature>
<feature type="region of interest" description="Disordered" evidence="15">
    <location>
        <begin position="1329"/>
        <end position="1348"/>
    </location>
</feature>
<keyword evidence="4" id="KW-0597">Phosphoprotein</keyword>
<dbReference type="GO" id="GO:0005524">
    <property type="term" value="F:ATP binding"/>
    <property type="evidence" value="ECO:0007669"/>
    <property type="project" value="UniProtKB-UniRule"/>
</dbReference>
<dbReference type="InterPro" id="IPR011009">
    <property type="entry name" value="Kinase-like_dom_sf"/>
</dbReference>
<dbReference type="GeneTree" id="ENSGT00940000154244"/>
<dbReference type="OMA" id="WEPPDYY"/>
<evidence type="ECO:0000256" key="3">
    <source>
        <dbReference type="ARBA" id="ARBA00022527"/>
    </source>
</evidence>
<feature type="compositionally biased region" description="Basic and acidic residues" evidence="15">
    <location>
        <begin position="758"/>
        <end position="772"/>
    </location>
</feature>
<dbReference type="Proteomes" id="UP000694421">
    <property type="component" value="Unplaced"/>
</dbReference>
<dbReference type="InterPro" id="IPR008266">
    <property type="entry name" value="Tyr_kinase_AS"/>
</dbReference>
<feature type="compositionally biased region" description="Polar residues" evidence="15">
    <location>
        <begin position="1339"/>
        <end position="1348"/>
    </location>
</feature>
<feature type="compositionally biased region" description="Low complexity" evidence="15">
    <location>
        <begin position="1107"/>
        <end position="1130"/>
    </location>
</feature>
<keyword evidence="11 16" id="KW-0472">Membrane</keyword>
<name>A0A8D0BAY7_SALMN</name>
<feature type="region of interest" description="Disordered" evidence="15">
    <location>
        <begin position="615"/>
        <end position="679"/>
    </location>
</feature>
<feature type="region of interest" description="Disordered" evidence="15">
    <location>
        <begin position="755"/>
        <end position="829"/>
    </location>
</feature>
<sequence>PLSELSWSSSLVVVAVSFSGLFTFIFLMLACLCCKKGGIGFKEFDNAEGEEYTSEFSAQGSPATQNGPEVYILPLTEVSLPMSRQPGRSVQLLKSTDLGRHSLLYLKEIGHGWFGKVFLGEVNAGLSSTQVVVKELKASASVQDQMQFLEEAQPYRALQHTNLLQCLAQCAEVTPYLLVMEFCPLGDLKGYLRSCHAAEALAPDPLTLQRMACEVSCGLLHLHRNNYVHSDLALRNCLLTADLTVKIGDYGLSHCKYKDDYFVTSDQLWVPLRWVAPELIDEVHGNLLIVDQTKTSNIWSLGVTIWELFELGGQPYCHYSDRQVLTYAIKEQQLKLPKPQLLLTLSDRWYEVMQFCWLQPEQRPTAEEVHLLLSYLCAKGASEAEEEFERRWNSMKPGGGGGTGSGSGSSHMGVELSSFPLLEHFSNDGDDVLTVMETSHGLNFEYKWDQGKAEHLPASAMSPRGAALQGCPGLHTPGVVPVLSAHSPSLNSEYYIRIEEAASEGSGADLDYTMCSYSPEFGHSSHWQTKEGCYESNTSPTVSLTMEPLLGHSAHTGGQWEPPDYYSYGGQGDKEATYYEASPKDSAENYLLKEPSTSEWSVPALQKSIFADPLGVSPSVTSTSKETVSDSVTLELGEELNLCNSPRSEREENDEYPSSSKPWTSNTSANNSSHHPLPPCEPPANDSWCYRHMITFQGLMAEPLCTVAREEPTLGIRDLRAALLSGECVTSSHTGSPCPDTGSPIEDKILADVGSTETGKEDCTDSSVETKDGSVLVKEASTENSLMIPQGISPESSKSVNSEQDRTPDKTVSSASFPDLDEASDEDTAELTSGVFTDFPIDCTERQDITPIFKSLQKQVGTPDSLESLDIPSTTSSCEVFSPTAYAPSSQPKALDSGYDTENYESPEFVLKEPHEPREPEAFVQLEKEQDDRESPTKELSLSNSFSAELQGLDEKNPYRDSAYFSDYDTEGGTRDDGEGDSDGSEEREPEVSRSEFEGLEKDPNQNSSEGACPPESSMGCTIPAVTEEQDSGKGTHTDFPQELLMNGVADGELDSDSFRNQTKETVAVSQTPAPTTRSFFLSPVVVSPEMETEQPGEVQGTDCSEELQSSSGLLLDLAVVPPQAPSVPADPEEEEDDTEDSDESDEELRCYNIQDQSEDSEEEPPAVPIVVAESHSARNLRSLLKMPSLLVETFCDDLERKKKAVSFIEDVTVYLFDQESPTKELAEQPFPGVTEPPLEPHEQKENHDSPSLADKTKAPSSPSEGSTSEESGGFEWDDDFPLVPLKSSVISSLAPVAPEPALPGLSPFSRFTVSPAPASRFSITHVTDSDVEHVGASVSASGLRSKD</sequence>
<evidence type="ECO:0000313" key="18">
    <source>
        <dbReference type="Ensembl" id="ENSSMRP00000004752.1"/>
    </source>
</evidence>
<dbReference type="InterPro" id="IPR000719">
    <property type="entry name" value="Prot_kinase_dom"/>
</dbReference>
<feature type="domain" description="Protein kinase" evidence="17">
    <location>
        <begin position="103"/>
        <end position="373"/>
    </location>
</feature>
<evidence type="ECO:0000256" key="11">
    <source>
        <dbReference type="ARBA" id="ARBA00023136"/>
    </source>
</evidence>
<evidence type="ECO:0000256" key="2">
    <source>
        <dbReference type="ARBA" id="ARBA00012513"/>
    </source>
</evidence>
<feature type="compositionally biased region" description="Acidic residues" evidence="15">
    <location>
        <begin position="819"/>
        <end position="829"/>
    </location>
</feature>
<comment type="catalytic activity">
    <reaction evidence="13">
        <text>L-seryl-[protein] + ATP = O-phospho-L-seryl-[protein] + ADP + H(+)</text>
        <dbReference type="Rhea" id="RHEA:17989"/>
        <dbReference type="Rhea" id="RHEA-COMP:9863"/>
        <dbReference type="Rhea" id="RHEA-COMP:11604"/>
        <dbReference type="ChEBI" id="CHEBI:15378"/>
        <dbReference type="ChEBI" id="CHEBI:29999"/>
        <dbReference type="ChEBI" id="CHEBI:30616"/>
        <dbReference type="ChEBI" id="CHEBI:83421"/>
        <dbReference type="ChEBI" id="CHEBI:456216"/>
        <dbReference type="EC" id="2.7.11.1"/>
    </reaction>
</comment>
<dbReference type="InterPro" id="IPR001245">
    <property type="entry name" value="Ser-Thr/Tyr_kinase_cat_dom"/>
</dbReference>
<evidence type="ECO:0000256" key="8">
    <source>
        <dbReference type="ARBA" id="ARBA00022777"/>
    </source>
</evidence>
<dbReference type="GO" id="GO:0004713">
    <property type="term" value="F:protein tyrosine kinase activity"/>
    <property type="evidence" value="ECO:0007669"/>
    <property type="project" value="TreeGrafter"/>
</dbReference>
<dbReference type="Ensembl" id="ENSSMRT00000005607.1">
    <property type="protein sequence ID" value="ENSSMRP00000004752.1"/>
    <property type="gene ID" value="ENSSMRG00000003901.1"/>
</dbReference>
<dbReference type="EC" id="2.7.11.1" evidence="2"/>
<dbReference type="GO" id="GO:0012505">
    <property type="term" value="C:endomembrane system"/>
    <property type="evidence" value="ECO:0007669"/>
    <property type="project" value="UniProtKB-ARBA"/>
</dbReference>
<feature type="region of interest" description="Disordered" evidence="15">
    <location>
        <begin position="392"/>
        <end position="411"/>
    </location>
</feature>
<evidence type="ECO:0000313" key="19">
    <source>
        <dbReference type="Proteomes" id="UP000694421"/>
    </source>
</evidence>
<dbReference type="GO" id="GO:0007420">
    <property type="term" value="P:brain development"/>
    <property type="evidence" value="ECO:0007669"/>
    <property type="project" value="TreeGrafter"/>
</dbReference>
<feature type="region of interest" description="Disordered" evidence="15">
    <location>
        <begin position="859"/>
        <end position="1171"/>
    </location>
</feature>
<dbReference type="PANTHER" id="PTHR24417">
    <property type="entry name" value="SERINE/THREONINE-PROTEIN KINASE LMTK1"/>
    <property type="match status" value="1"/>
</dbReference>
<dbReference type="PROSITE" id="PS00107">
    <property type="entry name" value="PROTEIN_KINASE_ATP"/>
    <property type="match status" value="1"/>
</dbReference>
<dbReference type="SUPFAM" id="SSF56112">
    <property type="entry name" value="Protein kinase-like (PK-like)"/>
    <property type="match status" value="1"/>
</dbReference>
<comment type="catalytic activity">
    <reaction evidence="12">
        <text>L-threonyl-[protein] + ATP = O-phospho-L-threonyl-[protein] + ADP + H(+)</text>
        <dbReference type="Rhea" id="RHEA:46608"/>
        <dbReference type="Rhea" id="RHEA-COMP:11060"/>
        <dbReference type="Rhea" id="RHEA-COMP:11605"/>
        <dbReference type="ChEBI" id="CHEBI:15378"/>
        <dbReference type="ChEBI" id="CHEBI:30013"/>
        <dbReference type="ChEBI" id="CHEBI:30616"/>
        <dbReference type="ChEBI" id="CHEBI:61977"/>
        <dbReference type="ChEBI" id="CHEBI:456216"/>
        <dbReference type="EC" id="2.7.11.1"/>
    </reaction>
</comment>
<feature type="compositionally biased region" description="Low complexity" evidence="15">
    <location>
        <begin position="664"/>
        <end position="673"/>
    </location>
</feature>
<dbReference type="FunFam" id="3.30.200.20:FF:000275">
    <property type="entry name" value="Apoptosis associated tyrosine kinase"/>
    <property type="match status" value="1"/>
</dbReference>
<organism evidence="18 19">
    <name type="scientific">Salvator merianae</name>
    <name type="common">Argentine black and white tegu</name>
    <name type="synonym">Tupinambis merianae</name>
    <dbReference type="NCBI Taxonomy" id="96440"/>
    <lineage>
        <taxon>Eukaryota</taxon>
        <taxon>Metazoa</taxon>
        <taxon>Chordata</taxon>
        <taxon>Craniata</taxon>
        <taxon>Vertebrata</taxon>
        <taxon>Euteleostomi</taxon>
        <taxon>Lepidosauria</taxon>
        <taxon>Squamata</taxon>
        <taxon>Bifurcata</taxon>
        <taxon>Unidentata</taxon>
        <taxon>Episquamata</taxon>
        <taxon>Laterata</taxon>
        <taxon>Teiioidea</taxon>
        <taxon>Teiidae</taxon>
        <taxon>Salvator</taxon>
    </lineage>
</organism>
<reference evidence="18" key="2">
    <citation type="submission" date="2025-09" db="UniProtKB">
        <authorList>
            <consortium name="Ensembl"/>
        </authorList>
    </citation>
    <scope>IDENTIFICATION</scope>
</reference>
<feature type="compositionally biased region" description="Low complexity" evidence="15">
    <location>
        <begin position="1260"/>
        <end position="1274"/>
    </location>
</feature>
<dbReference type="GO" id="GO:0016020">
    <property type="term" value="C:membrane"/>
    <property type="evidence" value="ECO:0007669"/>
    <property type="project" value="UniProtKB-SubCell"/>
</dbReference>
<feature type="compositionally biased region" description="Polar residues" evidence="15">
    <location>
        <begin position="1059"/>
        <end position="1080"/>
    </location>
</feature>
<reference evidence="18" key="1">
    <citation type="submission" date="2025-08" db="UniProtKB">
        <authorList>
            <consortium name="Ensembl"/>
        </authorList>
    </citation>
    <scope>IDENTIFICATION</scope>
</reference>
<evidence type="ECO:0000256" key="13">
    <source>
        <dbReference type="ARBA" id="ARBA00048679"/>
    </source>
</evidence>
<dbReference type="PANTHER" id="PTHR24417:SF0">
    <property type="entry name" value="SERINE_THREONINE-PROTEIN KINASE LMTK1"/>
    <property type="match status" value="1"/>
</dbReference>
<evidence type="ECO:0000256" key="15">
    <source>
        <dbReference type="SAM" id="MobiDB-lite"/>
    </source>
</evidence>
<feature type="region of interest" description="Disordered" evidence="15">
    <location>
        <begin position="1219"/>
        <end position="1280"/>
    </location>
</feature>
<evidence type="ECO:0000256" key="9">
    <source>
        <dbReference type="ARBA" id="ARBA00022840"/>
    </source>
</evidence>
<evidence type="ECO:0000256" key="5">
    <source>
        <dbReference type="ARBA" id="ARBA00022679"/>
    </source>
</evidence>
<evidence type="ECO:0000256" key="16">
    <source>
        <dbReference type="SAM" id="Phobius"/>
    </source>
</evidence>
<dbReference type="Pfam" id="PF07714">
    <property type="entry name" value="PK_Tyr_Ser-Thr"/>
    <property type="match status" value="1"/>
</dbReference>
<feature type="compositionally biased region" description="Basic and acidic residues" evidence="15">
    <location>
        <begin position="985"/>
        <end position="1004"/>
    </location>
</feature>
<evidence type="ECO:0000256" key="7">
    <source>
        <dbReference type="ARBA" id="ARBA00022741"/>
    </source>
</evidence>
<dbReference type="InterPro" id="IPR017441">
    <property type="entry name" value="Protein_kinase_ATP_BS"/>
</dbReference>
<keyword evidence="9 14" id="KW-0067">ATP-binding</keyword>
<evidence type="ECO:0000256" key="1">
    <source>
        <dbReference type="ARBA" id="ARBA00004167"/>
    </source>
</evidence>
<evidence type="ECO:0000256" key="6">
    <source>
        <dbReference type="ARBA" id="ARBA00022692"/>
    </source>
</evidence>
<feature type="transmembrane region" description="Helical" evidence="16">
    <location>
        <begin position="12"/>
        <end position="34"/>
    </location>
</feature>
<feature type="compositionally biased region" description="Basic and acidic residues" evidence="15">
    <location>
        <begin position="1239"/>
        <end position="1249"/>
    </location>
</feature>
<evidence type="ECO:0000256" key="10">
    <source>
        <dbReference type="ARBA" id="ARBA00022989"/>
    </source>
</evidence>
<evidence type="ECO:0000256" key="4">
    <source>
        <dbReference type="ARBA" id="ARBA00022553"/>
    </source>
</evidence>